<proteinExistence type="predicted"/>
<accession>A0ABY7XQP4</accession>
<gene>
    <name evidence="3" type="ORF">KV395_02400</name>
</gene>
<dbReference type="Pfam" id="PF01569">
    <property type="entry name" value="PAP2"/>
    <property type="match status" value="1"/>
</dbReference>
<dbReference type="RefSeq" id="WP_282216056.1">
    <property type="nucleotide sequence ID" value="NZ_BAAAUN010000001.1"/>
</dbReference>
<evidence type="ECO:0000259" key="2">
    <source>
        <dbReference type="SMART" id="SM00014"/>
    </source>
</evidence>
<dbReference type="SMART" id="SM00014">
    <property type="entry name" value="acidPPc"/>
    <property type="match status" value="1"/>
</dbReference>
<dbReference type="Gene3D" id="1.20.144.10">
    <property type="entry name" value="Phosphatidic acid phosphatase type 2/haloperoxidase"/>
    <property type="match status" value="1"/>
</dbReference>
<organism evidence="3 4">
    <name type="scientific">Microbacterium luteolum</name>
    <name type="common">Aureobacterium luteolum</name>
    <dbReference type="NCBI Taxonomy" id="69367"/>
    <lineage>
        <taxon>Bacteria</taxon>
        <taxon>Bacillati</taxon>
        <taxon>Actinomycetota</taxon>
        <taxon>Actinomycetes</taxon>
        <taxon>Micrococcales</taxon>
        <taxon>Microbacteriaceae</taxon>
        <taxon>Microbacterium</taxon>
    </lineage>
</organism>
<dbReference type="PANTHER" id="PTHR14969:SF13">
    <property type="entry name" value="AT30094P"/>
    <property type="match status" value="1"/>
</dbReference>
<feature type="transmembrane region" description="Helical" evidence="1">
    <location>
        <begin position="61"/>
        <end position="88"/>
    </location>
</feature>
<dbReference type="EMBL" id="CP078075">
    <property type="protein sequence ID" value="WDM42188.1"/>
    <property type="molecule type" value="Genomic_DNA"/>
</dbReference>
<evidence type="ECO:0000313" key="3">
    <source>
        <dbReference type="EMBL" id="WDM42188.1"/>
    </source>
</evidence>
<dbReference type="InterPro" id="IPR000326">
    <property type="entry name" value="PAP2/HPO"/>
</dbReference>
<keyword evidence="1" id="KW-0812">Transmembrane</keyword>
<protein>
    <submittedName>
        <fullName evidence="3">Phosphatase PAP2 family protein</fullName>
    </submittedName>
</protein>
<reference evidence="3 4" key="1">
    <citation type="submission" date="2021-06" db="EMBL/GenBank/DDBJ databases">
        <title>Genome-based taxonomic framework of Microbacterium strains isolated from marine environment, the description of four new species and reclassification of four preexisting species.</title>
        <authorList>
            <person name="Lee S.D."/>
            <person name="Kim S.-M."/>
            <person name="Byeon Y.-S."/>
            <person name="Yang H.L."/>
            <person name="Kim I.S."/>
        </authorList>
    </citation>
    <scope>NUCLEOTIDE SEQUENCE [LARGE SCALE GENOMIC DNA]</scope>
    <source>
        <strain evidence="3 4">KACC 14465</strain>
    </source>
</reference>
<feature type="domain" description="Phosphatidic acid phosphatase type 2/haloperoxidase" evidence="2">
    <location>
        <begin position="95"/>
        <end position="198"/>
    </location>
</feature>
<feature type="transmembrane region" description="Helical" evidence="1">
    <location>
        <begin position="95"/>
        <end position="117"/>
    </location>
</feature>
<keyword evidence="4" id="KW-1185">Reference proteome</keyword>
<feature type="transmembrane region" description="Helical" evidence="1">
    <location>
        <begin position="129"/>
        <end position="150"/>
    </location>
</feature>
<dbReference type="CDD" id="cd03392">
    <property type="entry name" value="PAP2_like_2"/>
    <property type="match status" value="1"/>
</dbReference>
<feature type="transmembrane region" description="Helical" evidence="1">
    <location>
        <begin position="183"/>
        <end position="201"/>
    </location>
</feature>
<dbReference type="PANTHER" id="PTHR14969">
    <property type="entry name" value="SPHINGOSINE-1-PHOSPHATE PHOSPHOHYDROLASE"/>
    <property type="match status" value="1"/>
</dbReference>
<evidence type="ECO:0000313" key="4">
    <source>
        <dbReference type="Proteomes" id="UP001215097"/>
    </source>
</evidence>
<dbReference type="SUPFAM" id="SSF48317">
    <property type="entry name" value="Acid phosphatase/Vanadium-dependent haloperoxidase"/>
    <property type="match status" value="1"/>
</dbReference>
<feature type="transmembrane region" description="Helical" evidence="1">
    <location>
        <begin position="155"/>
        <end position="171"/>
    </location>
</feature>
<name>A0ABY7XQP4_MICLT</name>
<keyword evidence="1" id="KW-1133">Transmembrane helix</keyword>
<feature type="transmembrane region" description="Helical" evidence="1">
    <location>
        <begin position="12"/>
        <end position="33"/>
    </location>
</feature>
<keyword evidence="1" id="KW-0472">Membrane</keyword>
<dbReference type="Proteomes" id="UP001215097">
    <property type="component" value="Chromosome"/>
</dbReference>
<dbReference type="InterPro" id="IPR036938">
    <property type="entry name" value="PAP2/HPO_sf"/>
</dbReference>
<sequence>MNRTRVSGPRARAVALVVGVSATVAFVVLRVFVAAGGHEPLDVDIHWHDLMAASRSDVGVVIAWVPAIVGGTVGMIVVGALLIALFLWRRRRADAVTLAIAMIVVVAVGATMAAVIGRTRPADSLAERMATSFPSGHTAVATTVVVILALALRRWYVWLLGAGWVLTMMWSRTYLNAHWLSDVVAGMLEGVAVAALVWIAAESVRDRRALHLAEGSIAPPIEGPRPHELH</sequence>
<evidence type="ECO:0000256" key="1">
    <source>
        <dbReference type="SAM" id="Phobius"/>
    </source>
</evidence>